<evidence type="ECO:0000313" key="2">
    <source>
        <dbReference type="EMBL" id="ABU74926.1"/>
    </source>
</evidence>
<dbReference type="Pfam" id="PF20250">
    <property type="entry name" value="FapA_N"/>
    <property type="match status" value="1"/>
</dbReference>
<name>A7N801_VIBC1</name>
<sequence>MGSNGLLMWKICLEWSEDRTRIFARLPEDVELESELNRKELPEQLQTMEASQAFVDEAEVVRFINCARERKAEAYEGIVVAQIKNAQVDVELLNNDMLASMNITGAYGGRGLRGPEIVQALVHAQVLKGINKLALKKVMVVSNQLKPGETFTQPVAVGKQPTKGKDAIFTPLVKDITKRILKPKEGQTTCDKIDLRNLGETIAVDIGDEVMRRTPATKGIPGFTVQGRVIPPQAGKDSPIKPGKGTEISKSDPNLLIASVSGTPLIKDKTIEVDNALCLNSVGVNTGHVKFKGNVIIGGNIESGMIVKATGSITVGGFIESADVQAEGDIQVAKGIIGHTVSDGQPKSCHVRTKTSIRASYAQYCELQSGEDIELAVHSMNNDIVCGRNLTVLDASGKNGTLSGGDAKVGSKVLCSQLGVEGDTATKVEAFACYAVFKERIANLKEEYKSAQEGTMDVIRKELEFKKRPKAERTDEEQVQIEVLKAQNNERLDQVKQKLEHTEHDFEVSLEENIVEAKDRVFTRVTVQFGDEQVTTKCIHGGCVFSFNQYEIKVAANLEEEDFVAI</sequence>
<dbReference type="PANTHER" id="PTHR38032">
    <property type="entry name" value="POLYMERASE-RELATED"/>
    <property type="match status" value="1"/>
</dbReference>
<dbReference type="EMBL" id="CP000790">
    <property type="protein sequence ID" value="ABU74926.1"/>
    <property type="molecule type" value="Genomic_DNA"/>
</dbReference>
<reference evidence="2 3" key="1">
    <citation type="submission" date="2007-08" db="EMBL/GenBank/DDBJ databases">
        <authorList>
            <consortium name="The Vibrio harveyi Genome Sequencing Project"/>
            <person name="Bassler B."/>
            <person name="Clifton S.W."/>
            <person name="Fulton L."/>
            <person name="Delehaunty K."/>
            <person name="Fronick C."/>
            <person name="Harrison M."/>
            <person name="Markivic C."/>
            <person name="Fulton R."/>
            <person name="Tin-Wollam A.-M."/>
            <person name="Shah N."/>
            <person name="Pepin K."/>
            <person name="Nash W."/>
            <person name="Thiruvilangam P."/>
            <person name="Bhonagiri V."/>
            <person name="Waters C."/>
            <person name="Tu K.C."/>
            <person name="Irgon J."/>
            <person name="Wilson R.K."/>
        </authorList>
    </citation>
    <scope>NUCLEOTIDE SEQUENCE [LARGE SCALE GENOMIC DNA]</scope>
    <source>
        <strain evidence="3">ATCC BAA-1116 / BB120</strain>
    </source>
</reference>
<dbReference type="InterPro" id="IPR046865">
    <property type="entry name" value="FapA_b_solenoid"/>
</dbReference>
<dbReference type="Proteomes" id="UP000008152">
    <property type="component" value="Chromosome II"/>
</dbReference>
<dbReference type="InterPro" id="IPR046866">
    <property type="entry name" value="FapA_N"/>
</dbReference>
<protein>
    <recommendedName>
        <fullName evidence="1">Flagellar Assembly Protein A N-terminal region domain-containing protein</fullName>
    </recommendedName>
</protein>
<dbReference type="PATRIC" id="fig|338187.25.peg.5504"/>
<dbReference type="AlphaFoldDB" id="A7N801"/>
<gene>
    <name evidence="2" type="ordered locus">VIBHAR_07053</name>
</gene>
<dbReference type="InterPro" id="IPR005646">
    <property type="entry name" value="FapA"/>
</dbReference>
<dbReference type="Pfam" id="PF03961">
    <property type="entry name" value="FapA"/>
    <property type="match status" value="1"/>
</dbReference>
<accession>A7N801</accession>
<dbReference type="KEGG" id="vha:VIBHAR_07053"/>
<feature type="domain" description="Flagellar Assembly Protein A N-terminal region" evidence="1">
    <location>
        <begin position="89"/>
        <end position="268"/>
    </location>
</feature>
<proteinExistence type="predicted"/>
<dbReference type="PANTHER" id="PTHR38032:SF1">
    <property type="entry name" value="RNA-BINDING PROTEIN KHPB N-TERMINAL DOMAIN-CONTAINING PROTEIN"/>
    <property type="match status" value="1"/>
</dbReference>
<evidence type="ECO:0000259" key="1">
    <source>
        <dbReference type="Pfam" id="PF20250"/>
    </source>
</evidence>
<organism evidence="2 3">
    <name type="scientific">Vibrio campbellii (strain ATCC BAA-1116)</name>
    <dbReference type="NCBI Taxonomy" id="2902295"/>
    <lineage>
        <taxon>Bacteria</taxon>
        <taxon>Pseudomonadati</taxon>
        <taxon>Pseudomonadota</taxon>
        <taxon>Gammaproteobacteria</taxon>
        <taxon>Vibrionales</taxon>
        <taxon>Vibrionaceae</taxon>
        <taxon>Vibrio</taxon>
    </lineage>
</organism>
<evidence type="ECO:0000313" key="3">
    <source>
        <dbReference type="Proteomes" id="UP000008152"/>
    </source>
</evidence>